<comment type="caution">
    <text evidence="2">The sequence shown here is derived from an EMBL/GenBank/DDBJ whole genome shotgun (WGS) entry which is preliminary data.</text>
</comment>
<keyword evidence="1" id="KW-0472">Membrane</keyword>
<keyword evidence="1" id="KW-1133">Transmembrane helix</keyword>
<keyword evidence="1" id="KW-0812">Transmembrane</keyword>
<name>A0A8J6NSG8_9BACT</name>
<proteinExistence type="predicted"/>
<feature type="transmembrane region" description="Helical" evidence="1">
    <location>
        <begin position="12"/>
        <end position="35"/>
    </location>
</feature>
<dbReference type="Proteomes" id="UP000605201">
    <property type="component" value="Unassembled WGS sequence"/>
</dbReference>
<evidence type="ECO:0000313" key="2">
    <source>
        <dbReference type="EMBL" id="MBC8432104.1"/>
    </source>
</evidence>
<reference evidence="2 3" key="1">
    <citation type="submission" date="2020-08" db="EMBL/GenBank/DDBJ databases">
        <title>Bridging the membrane lipid divide: bacteria of the FCB group superphylum have the potential to synthesize archaeal ether lipids.</title>
        <authorList>
            <person name="Villanueva L."/>
            <person name="Von Meijenfeldt F.A.B."/>
            <person name="Westbye A.B."/>
            <person name="Yadav S."/>
            <person name="Hopmans E.C."/>
            <person name="Dutilh B.E."/>
            <person name="Sinninghe Damste J.S."/>
        </authorList>
    </citation>
    <scope>NUCLEOTIDE SEQUENCE [LARGE SCALE GENOMIC DNA]</scope>
    <source>
        <strain evidence="2">NIOZ-UU17</strain>
    </source>
</reference>
<organism evidence="2 3">
    <name type="scientific">Candidatus Desulfatibia vada</name>
    <dbReference type="NCBI Taxonomy" id="2841696"/>
    <lineage>
        <taxon>Bacteria</taxon>
        <taxon>Pseudomonadati</taxon>
        <taxon>Thermodesulfobacteriota</taxon>
        <taxon>Desulfobacteria</taxon>
        <taxon>Desulfobacterales</taxon>
        <taxon>Desulfobacterales incertae sedis</taxon>
        <taxon>Candidatus Desulfatibia</taxon>
    </lineage>
</organism>
<accession>A0A8J6NSG8</accession>
<protein>
    <submittedName>
        <fullName evidence="2">Uncharacterized protein</fullName>
    </submittedName>
</protein>
<evidence type="ECO:0000313" key="3">
    <source>
        <dbReference type="Proteomes" id="UP000605201"/>
    </source>
</evidence>
<evidence type="ECO:0000256" key="1">
    <source>
        <dbReference type="SAM" id="Phobius"/>
    </source>
</evidence>
<dbReference type="AlphaFoldDB" id="A0A8J6NSG8"/>
<dbReference type="EMBL" id="JACNIG010000206">
    <property type="protein sequence ID" value="MBC8432104.1"/>
    <property type="molecule type" value="Genomic_DNA"/>
</dbReference>
<sequence length="87" mass="10022">MTLNKLINSSSIYVWRFLVLIILGLFGFFGTRLYASIDRNSIAVYELVKISAFKTDLAPLQTDIRELRREIRELNYHLRDKTKAGGG</sequence>
<gene>
    <name evidence="2" type="ORF">H8D96_09300</name>
</gene>